<dbReference type="EMBL" id="QXFV01008383">
    <property type="protein sequence ID" value="KAE8956795.1"/>
    <property type="molecule type" value="Genomic_DNA"/>
</dbReference>
<reference evidence="4 6" key="1">
    <citation type="submission" date="2018-09" db="EMBL/GenBank/DDBJ databases">
        <title>Genomic investigation of the strawberry pathogen Phytophthora fragariae indicates pathogenicity is determined by transcriptional variation in three key races.</title>
        <authorList>
            <person name="Adams T.M."/>
            <person name="Armitage A.D."/>
            <person name="Sobczyk M.K."/>
            <person name="Bates H.J."/>
            <person name="Dunwell J.M."/>
            <person name="Nellist C.F."/>
            <person name="Harrison R.J."/>
        </authorList>
    </citation>
    <scope>NUCLEOTIDE SEQUENCE [LARGE SCALE GENOMIC DNA]</scope>
    <source>
        <strain evidence="1 4">SCRP249</strain>
        <strain evidence="2 6">SCRP324</strain>
        <strain evidence="3 5">SCRP333</strain>
    </source>
</reference>
<keyword evidence="5" id="KW-1185">Reference proteome</keyword>
<dbReference type="Proteomes" id="UP000434957">
    <property type="component" value="Unassembled WGS sequence"/>
</dbReference>
<name>A0A6A3GED0_9STRA</name>
<dbReference type="Proteomes" id="UP000435112">
    <property type="component" value="Unassembled WGS sequence"/>
</dbReference>
<dbReference type="AlphaFoldDB" id="A0A6A3GED0"/>
<organism evidence="1 4">
    <name type="scientific">Phytophthora rubi</name>
    <dbReference type="NCBI Taxonomy" id="129364"/>
    <lineage>
        <taxon>Eukaryota</taxon>
        <taxon>Sar</taxon>
        <taxon>Stramenopiles</taxon>
        <taxon>Oomycota</taxon>
        <taxon>Peronosporomycetes</taxon>
        <taxon>Peronosporales</taxon>
        <taxon>Peronosporaceae</taxon>
        <taxon>Phytophthora</taxon>
    </lineage>
</organism>
<evidence type="ECO:0000313" key="5">
    <source>
        <dbReference type="Proteomes" id="UP000434957"/>
    </source>
</evidence>
<dbReference type="EMBL" id="QXFU01002136">
    <property type="protein sequence ID" value="KAE8989932.1"/>
    <property type="molecule type" value="Genomic_DNA"/>
</dbReference>
<dbReference type="EMBL" id="QXFT01002064">
    <property type="protein sequence ID" value="KAE9304621.1"/>
    <property type="molecule type" value="Genomic_DNA"/>
</dbReference>
<evidence type="ECO:0000313" key="6">
    <source>
        <dbReference type="Proteomes" id="UP000435112"/>
    </source>
</evidence>
<dbReference type="OrthoDB" id="10604812at2759"/>
<dbReference type="Proteomes" id="UP000429607">
    <property type="component" value="Unassembled WGS sequence"/>
</dbReference>
<sequence>MDTEKFAEYLTYVKMFDDAAVAKWRLSGKAPLAHPEPTAAELTARAIALAINKREDEYAKLALGLDALSGNALKEHTNYRFYEYFKEAL</sequence>
<proteinExistence type="predicted"/>
<gene>
    <name evidence="1" type="ORF">PR001_g31607</name>
    <name evidence="2" type="ORF">PR002_g21296</name>
    <name evidence="3" type="ORF">PR003_g21710</name>
</gene>
<protein>
    <submittedName>
        <fullName evidence="1">Uncharacterized protein</fullName>
    </submittedName>
</protein>
<evidence type="ECO:0000313" key="1">
    <source>
        <dbReference type="EMBL" id="KAE8956795.1"/>
    </source>
</evidence>
<evidence type="ECO:0000313" key="3">
    <source>
        <dbReference type="EMBL" id="KAE9304621.1"/>
    </source>
</evidence>
<evidence type="ECO:0000313" key="4">
    <source>
        <dbReference type="Proteomes" id="UP000429607"/>
    </source>
</evidence>
<accession>A0A6A3GED0</accession>
<comment type="caution">
    <text evidence="1">The sequence shown here is derived from an EMBL/GenBank/DDBJ whole genome shotgun (WGS) entry which is preliminary data.</text>
</comment>
<evidence type="ECO:0000313" key="2">
    <source>
        <dbReference type="EMBL" id="KAE8989932.1"/>
    </source>
</evidence>